<protein>
    <submittedName>
        <fullName evidence="2">Uncharacterized protein</fullName>
    </submittedName>
</protein>
<gene>
    <name evidence="2" type="ORF">AVEN_238650_1</name>
</gene>
<reference evidence="2 3" key="1">
    <citation type="journal article" date="2019" name="Sci. Rep.">
        <title>Orb-weaving spider Araneus ventricosus genome elucidates the spidroin gene catalogue.</title>
        <authorList>
            <person name="Kono N."/>
            <person name="Nakamura H."/>
            <person name="Ohtoshi R."/>
            <person name="Moran D.A.P."/>
            <person name="Shinohara A."/>
            <person name="Yoshida Y."/>
            <person name="Fujiwara M."/>
            <person name="Mori M."/>
            <person name="Tomita M."/>
            <person name="Arakawa K."/>
        </authorList>
    </citation>
    <scope>NUCLEOTIDE SEQUENCE [LARGE SCALE GENOMIC DNA]</scope>
</reference>
<feature type="region of interest" description="Disordered" evidence="1">
    <location>
        <begin position="43"/>
        <end position="65"/>
    </location>
</feature>
<evidence type="ECO:0000313" key="3">
    <source>
        <dbReference type="Proteomes" id="UP000499080"/>
    </source>
</evidence>
<comment type="caution">
    <text evidence="2">The sequence shown here is derived from an EMBL/GenBank/DDBJ whole genome shotgun (WGS) entry which is preliminary data.</text>
</comment>
<dbReference type="EMBL" id="BGPR01004903">
    <property type="protein sequence ID" value="GBN04646.1"/>
    <property type="molecule type" value="Genomic_DNA"/>
</dbReference>
<dbReference type="Proteomes" id="UP000499080">
    <property type="component" value="Unassembled WGS sequence"/>
</dbReference>
<feature type="region of interest" description="Disordered" evidence="1">
    <location>
        <begin position="1"/>
        <end position="27"/>
    </location>
</feature>
<evidence type="ECO:0000256" key="1">
    <source>
        <dbReference type="SAM" id="MobiDB-lite"/>
    </source>
</evidence>
<evidence type="ECO:0000313" key="2">
    <source>
        <dbReference type="EMBL" id="GBN04646.1"/>
    </source>
</evidence>
<feature type="compositionally biased region" description="Basic and acidic residues" evidence="1">
    <location>
        <begin position="44"/>
        <end position="56"/>
    </location>
</feature>
<feature type="compositionally biased region" description="Polar residues" evidence="1">
    <location>
        <begin position="1"/>
        <end position="10"/>
    </location>
</feature>
<dbReference type="AlphaFoldDB" id="A0A4Y2KTH0"/>
<proteinExistence type="predicted"/>
<organism evidence="2 3">
    <name type="scientific">Araneus ventricosus</name>
    <name type="common">Orbweaver spider</name>
    <name type="synonym">Epeira ventricosa</name>
    <dbReference type="NCBI Taxonomy" id="182803"/>
    <lineage>
        <taxon>Eukaryota</taxon>
        <taxon>Metazoa</taxon>
        <taxon>Ecdysozoa</taxon>
        <taxon>Arthropoda</taxon>
        <taxon>Chelicerata</taxon>
        <taxon>Arachnida</taxon>
        <taxon>Araneae</taxon>
        <taxon>Araneomorphae</taxon>
        <taxon>Entelegynae</taxon>
        <taxon>Araneoidea</taxon>
        <taxon>Araneidae</taxon>
        <taxon>Araneus</taxon>
    </lineage>
</organism>
<name>A0A4Y2KTH0_ARAVE</name>
<sequence>MQEHLQNFLVQRQEPSESPENTPEKPRYPFLSYFSILFSSRPKPLSEAEAPPKEKLPNTPVINQSPRKIFKGWQTRNSLSLPFRTLGVGDAGKKAPTAFLLHPPFFNPKNALRPTKNQIPDTDPKRVKNTTIFSSKVSSRVGKRNFLKCASTESQKGSGVSRKFALR</sequence>
<keyword evidence="3" id="KW-1185">Reference proteome</keyword>
<accession>A0A4Y2KTH0</accession>